<keyword evidence="3" id="KW-1185">Reference proteome</keyword>
<protein>
    <submittedName>
        <fullName evidence="2">Uncharacterized protein</fullName>
    </submittedName>
</protein>
<evidence type="ECO:0000256" key="1">
    <source>
        <dbReference type="SAM" id="MobiDB-lite"/>
    </source>
</evidence>
<gene>
    <name evidence="2" type="ORF">TSUD_104340</name>
</gene>
<feature type="region of interest" description="Disordered" evidence="1">
    <location>
        <begin position="57"/>
        <end position="112"/>
    </location>
</feature>
<organism evidence="2 3">
    <name type="scientific">Trifolium subterraneum</name>
    <name type="common">Subterranean clover</name>
    <dbReference type="NCBI Taxonomy" id="3900"/>
    <lineage>
        <taxon>Eukaryota</taxon>
        <taxon>Viridiplantae</taxon>
        <taxon>Streptophyta</taxon>
        <taxon>Embryophyta</taxon>
        <taxon>Tracheophyta</taxon>
        <taxon>Spermatophyta</taxon>
        <taxon>Magnoliopsida</taxon>
        <taxon>eudicotyledons</taxon>
        <taxon>Gunneridae</taxon>
        <taxon>Pentapetalae</taxon>
        <taxon>rosids</taxon>
        <taxon>fabids</taxon>
        <taxon>Fabales</taxon>
        <taxon>Fabaceae</taxon>
        <taxon>Papilionoideae</taxon>
        <taxon>50 kb inversion clade</taxon>
        <taxon>NPAAA clade</taxon>
        <taxon>Hologalegina</taxon>
        <taxon>IRL clade</taxon>
        <taxon>Trifolieae</taxon>
        <taxon>Trifolium</taxon>
    </lineage>
</organism>
<feature type="compositionally biased region" description="Gly residues" evidence="1">
    <location>
        <begin position="87"/>
        <end position="102"/>
    </location>
</feature>
<reference evidence="3" key="1">
    <citation type="journal article" date="2017" name="Front. Plant Sci.">
        <title>Climate Clever Clovers: New Paradigm to Reduce the Environmental Footprint of Ruminants by Breeding Low Methanogenic Forages Utilizing Haplotype Variation.</title>
        <authorList>
            <person name="Kaur P."/>
            <person name="Appels R."/>
            <person name="Bayer P.E."/>
            <person name="Keeble-Gagnere G."/>
            <person name="Wang J."/>
            <person name="Hirakawa H."/>
            <person name="Shirasawa K."/>
            <person name="Vercoe P."/>
            <person name="Stefanova K."/>
            <person name="Durmic Z."/>
            <person name="Nichols P."/>
            <person name="Revell C."/>
            <person name="Isobe S.N."/>
            <person name="Edwards D."/>
            <person name="Erskine W."/>
        </authorList>
    </citation>
    <scope>NUCLEOTIDE SEQUENCE [LARGE SCALE GENOMIC DNA]</scope>
    <source>
        <strain evidence="3">cv. Daliak</strain>
    </source>
</reference>
<proteinExistence type="predicted"/>
<evidence type="ECO:0000313" key="2">
    <source>
        <dbReference type="EMBL" id="GAU27125.1"/>
    </source>
</evidence>
<evidence type="ECO:0000313" key="3">
    <source>
        <dbReference type="Proteomes" id="UP000242715"/>
    </source>
</evidence>
<dbReference type="AlphaFoldDB" id="A0A2Z6MTT8"/>
<accession>A0A2Z6MTT8</accession>
<name>A0A2Z6MTT8_TRISU</name>
<feature type="compositionally biased region" description="Basic and acidic residues" evidence="1">
    <location>
        <begin position="103"/>
        <end position="112"/>
    </location>
</feature>
<dbReference type="EMBL" id="DF973347">
    <property type="protein sequence ID" value="GAU27125.1"/>
    <property type="molecule type" value="Genomic_DNA"/>
</dbReference>
<sequence>MGLVEDGGSEGVMSGGGSFIQRIPLVVPWVHPNGCYTVDLNQQFWMCHEVHPHYYGGNGDEEEGGTGEVEEGGGGAEGEETSKVAEVGGGFEGEEGMGGGVEEGGRSDRENDGGEDCCFPNIIGFILRTFQMCLYWYYSRAGSRVADVVIDGGRSCYGRCWPRCGGGRGPCHLVGGGQWLTH</sequence>
<dbReference type="Proteomes" id="UP000242715">
    <property type="component" value="Unassembled WGS sequence"/>
</dbReference>
<feature type="compositionally biased region" description="Acidic residues" evidence="1">
    <location>
        <begin position="59"/>
        <end position="71"/>
    </location>
</feature>